<dbReference type="GO" id="GO:0006265">
    <property type="term" value="P:DNA topological change"/>
    <property type="evidence" value="ECO:0007669"/>
    <property type="project" value="InterPro"/>
</dbReference>
<dbReference type="Gene3D" id="3.30.65.10">
    <property type="entry name" value="Bacterial Topoisomerase I, domain 1"/>
    <property type="match status" value="1"/>
</dbReference>
<dbReference type="SUPFAM" id="SSF52980">
    <property type="entry name" value="Restriction endonuclease-like"/>
    <property type="match status" value="1"/>
</dbReference>
<dbReference type="Proteomes" id="UP000185999">
    <property type="component" value="Unassembled WGS sequence"/>
</dbReference>
<evidence type="ECO:0000259" key="2">
    <source>
        <dbReference type="Pfam" id="PF01396"/>
    </source>
</evidence>
<dbReference type="PANTHER" id="PTHR30015:SF7">
    <property type="entry name" value="TYPE IV METHYL-DIRECTED RESTRICTION ENZYME ECOKMRR"/>
    <property type="match status" value="1"/>
</dbReference>
<dbReference type="OrthoDB" id="5782056at2"/>
<gene>
    <name evidence="4" type="ORF">SAMN05421760_101389</name>
</gene>
<dbReference type="GO" id="GO:0003677">
    <property type="term" value="F:DNA binding"/>
    <property type="evidence" value="ECO:0007669"/>
    <property type="project" value="InterPro"/>
</dbReference>
<dbReference type="InterPro" id="IPR007560">
    <property type="entry name" value="Restrct_endonuc_IV_Mrr"/>
</dbReference>
<dbReference type="Gene3D" id="3.40.1350.10">
    <property type="match status" value="1"/>
</dbReference>
<feature type="transmembrane region" description="Helical" evidence="1">
    <location>
        <begin position="12"/>
        <end position="36"/>
    </location>
</feature>
<organism evidence="4 5">
    <name type="scientific">Neptunomonas antarctica</name>
    <dbReference type="NCBI Taxonomy" id="619304"/>
    <lineage>
        <taxon>Bacteria</taxon>
        <taxon>Pseudomonadati</taxon>
        <taxon>Pseudomonadota</taxon>
        <taxon>Gammaproteobacteria</taxon>
        <taxon>Oceanospirillales</taxon>
        <taxon>Oceanospirillaceae</taxon>
        <taxon>Neptunomonas</taxon>
    </lineage>
</organism>
<keyword evidence="1" id="KW-0472">Membrane</keyword>
<evidence type="ECO:0000256" key="1">
    <source>
        <dbReference type="SAM" id="Phobius"/>
    </source>
</evidence>
<dbReference type="InterPro" id="IPR011856">
    <property type="entry name" value="tRNA_endonuc-like_dom_sf"/>
</dbReference>
<dbReference type="SUPFAM" id="SSF57783">
    <property type="entry name" value="Zinc beta-ribbon"/>
    <property type="match status" value="1"/>
</dbReference>
<dbReference type="Pfam" id="PF04471">
    <property type="entry name" value="Mrr_cat"/>
    <property type="match status" value="1"/>
</dbReference>
<dbReference type="AlphaFoldDB" id="A0A1N7IZK6"/>
<protein>
    <submittedName>
        <fullName evidence="4">Restriction system protein</fullName>
    </submittedName>
</protein>
<accession>A0A1N7IZK6</accession>
<name>A0A1N7IZK6_9GAMM</name>
<dbReference type="STRING" id="619304.SAMN05421760_101389"/>
<dbReference type="Pfam" id="PF01396">
    <property type="entry name" value="Zn_ribbon_Top1"/>
    <property type="match status" value="1"/>
</dbReference>
<keyword evidence="1" id="KW-1133">Transmembrane helix</keyword>
<feature type="domain" description="Restriction endonuclease type IV Mrr" evidence="3">
    <location>
        <begin position="120"/>
        <end position="230"/>
    </location>
</feature>
<dbReference type="InterPro" id="IPR011335">
    <property type="entry name" value="Restrct_endonuc-II-like"/>
</dbReference>
<dbReference type="EMBL" id="FTOE01000001">
    <property type="protein sequence ID" value="SIS42548.1"/>
    <property type="molecule type" value="Genomic_DNA"/>
</dbReference>
<dbReference type="InterPro" id="IPR052906">
    <property type="entry name" value="Type_IV_Methyl-Rstrct_Enzyme"/>
</dbReference>
<evidence type="ECO:0000259" key="3">
    <source>
        <dbReference type="Pfam" id="PF04471"/>
    </source>
</evidence>
<keyword evidence="5" id="KW-1185">Reference proteome</keyword>
<evidence type="ECO:0000313" key="4">
    <source>
        <dbReference type="EMBL" id="SIS42548.1"/>
    </source>
</evidence>
<dbReference type="InterPro" id="IPR013498">
    <property type="entry name" value="Topo_IA_Znf"/>
</dbReference>
<dbReference type="GO" id="GO:0009307">
    <property type="term" value="P:DNA restriction-modification system"/>
    <property type="evidence" value="ECO:0007669"/>
    <property type="project" value="InterPro"/>
</dbReference>
<dbReference type="GO" id="GO:0003916">
    <property type="term" value="F:DNA topoisomerase activity"/>
    <property type="evidence" value="ECO:0007669"/>
    <property type="project" value="InterPro"/>
</dbReference>
<evidence type="ECO:0000313" key="5">
    <source>
        <dbReference type="Proteomes" id="UP000185999"/>
    </source>
</evidence>
<reference evidence="5" key="1">
    <citation type="submission" date="2017-01" db="EMBL/GenBank/DDBJ databases">
        <authorList>
            <person name="Varghese N."/>
            <person name="Submissions S."/>
        </authorList>
    </citation>
    <scope>NUCLEOTIDE SEQUENCE [LARGE SCALE GENOMIC DNA]</scope>
    <source>
        <strain evidence="5">DSM 22306</strain>
    </source>
</reference>
<dbReference type="GO" id="GO:0005694">
    <property type="term" value="C:chromosome"/>
    <property type="evidence" value="ECO:0007669"/>
    <property type="project" value="InterPro"/>
</dbReference>
<dbReference type="RefSeq" id="WP_054342589.1">
    <property type="nucleotide sequence ID" value="NZ_FTOE01000001.1"/>
</dbReference>
<keyword evidence="1" id="KW-0812">Transmembrane</keyword>
<feature type="transmembrane region" description="Helical" evidence="1">
    <location>
        <begin position="66"/>
        <end position="87"/>
    </location>
</feature>
<sequence>MSRKRRTSPLEGLMDIASTLPCWVSLILAVISYFVLHHYASQALTPQIQSGSYVPQNMTRIMFQPLLMALQYLVPFVFCLGAAISAVKAFKGRRLAQQYVSIESTQKAAVSPQNRTKPTDSMSWQQFELLVGQAFRLLGYRVIDGGETGADGGVDVYLKKDGETFFVQCKHWKTKSVGVSVVRELYGVIAAAGVKGGFVVTSDYFTAEAVAFSKGKKLGLIDGVKLKKMILAAKKASPESVPEQPEATSEAPVCPKCASSMVKRKARQGANAGNEFWGCSRFPKCRSIINIK</sequence>
<proteinExistence type="predicted"/>
<dbReference type="GO" id="GO:0015666">
    <property type="term" value="F:restriction endodeoxyribonuclease activity"/>
    <property type="evidence" value="ECO:0007669"/>
    <property type="project" value="TreeGrafter"/>
</dbReference>
<dbReference type="PANTHER" id="PTHR30015">
    <property type="entry name" value="MRR RESTRICTION SYSTEM PROTEIN"/>
    <property type="match status" value="1"/>
</dbReference>
<feature type="domain" description="DNA topoisomerase type IA zn finger" evidence="2">
    <location>
        <begin position="254"/>
        <end position="292"/>
    </location>
</feature>